<feature type="domain" description="Pyruvate phosphate dikinase AMP/ATP-binding" evidence="17">
    <location>
        <begin position="63"/>
        <end position="99"/>
    </location>
</feature>
<dbReference type="GO" id="GO:0050242">
    <property type="term" value="F:pyruvate, phosphate dikinase activity"/>
    <property type="evidence" value="ECO:0007669"/>
    <property type="project" value="UniProtKB-UniRule"/>
</dbReference>
<dbReference type="InterPro" id="IPR036637">
    <property type="entry name" value="Phosphohistidine_dom_sf"/>
</dbReference>
<dbReference type="PROSITE" id="PS00742">
    <property type="entry name" value="PEP_ENZYMES_2"/>
    <property type="match status" value="1"/>
</dbReference>
<evidence type="ECO:0000256" key="9">
    <source>
        <dbReference type="ARBA" id="ARBA00022840"/>
    </source>
</evidence>
<evidence type="ECO:0000313" key="19">
    <source>
        <dbReference type="EMBL" id="TMJ08694.1"/>
    </source>
</evidence>
<dbReference type="InterPro" id="IPR013815">
    <property type="entry name" value="ATP_grasp_subdomain_1"/>
</dbReference>
<dbReference type="GO" id="GO:0005524">
    <property type="term" value="F:ATP binding"/>
    <property type="evidence" value="ECO:0007669"/>
    <property type="project" value="UniProtKB-UniRule"/>
</dbReference>
<dbReference type="GO" id="GO:0016301">
    <property type="term" value="F:kinase activity"/>
    <property type="evidence" value="ECO:0007669"/>
    <property type="project" value="UniProtKB-UniRule"/>
</dbReference>
<dbReference type="Proteomes" id="UP000315217">
    <property type="component" value="Unassembled WGS sequence"/>
</dbReference>
<dbReference type="Gene3D" id="3.20.20.60">
    <property type="entry name" value="Phosphoenolpyruvate-binding domains"/>
    <property type="match status" value="1"/>
</dbReference>
<feature type="region of interest" description="Disordered" evidence="15">
    <location>
        <begin position="1"/>
        <end position="47"/>
    </location>
</feature>
<sequence>MAQVRSKKATRVPKTRATRTASGASKPRSGPAPSGAGRRPAPYGTGRRRWTMLFAEGNATMRDLLGGKGAGLAEMSRIGLPVPPGFTITTEACLEYYRRSRQFPAGLMDEVRQKMRLLEERTGKRFGDATKPLLVSVRSGAKFSMPGMMDTVLNLGLNKTTVEGLARASGDARFAYDSYRRFMQMFGNVVLGLKHELFEDILLAAKRARGVTQDTELSAGDLGALTEEYRRLVRERAGQAFPEDPWQQLEMAIHAVFESWNNPRAITYRNFNKIPHDLGTAVNVQTMVFGNLGPTSGTGVAFTRDPATGEKKVYGEYLLNAQGEDVVAGIRTPKPIGELVRDLPQAYRQFMDVCALLEKHYRDVQDVEFTIEHGTLYLLQTRSGKRTGQAAVKIAVDMVHEKLITKEEALLRAEPASLEQLLHPRLDPDAPRRVVGKGLAASPGAASGAIVFDADEAVKLATQRKVILARPETNPDDIHGLVAAQGVLTSRGGMTSHAAIVARGMGKPAVVGAESLRIDEEAGQLAAGDVVIHQGDVITIDGSTGEVILGEVPVIEPSLAGEIEELLRWADQVRTLGVRANADYPRDARKALEFGAEGIGLCRTEHMFMEAERLPIMQQMIMAATEGERRAALDRLLLFQKEDFKGIFREMGNRPVIIRLLDPPLHEFLPRMEDLLVEVTEMRARGETDGLQEKEALLRRVQMLHEFNPMLGLRGCRLGILYPEINEMQVRAILLAAVEVKRDEGIDVIPEVMIPLVGHPNELQFVHQQLVTVAAQIVKEAGVSVRYLFGTMIEIPRACLVADQIAEIAEFFSFGTNDLTQTIFGFSRDDAQAKFLNQYLEKGILTDDPFQVLDRSGVGKLMEMGARLGKKVRADLEVGICGEHGGDPSSVEFCHQIGLDYVSCSPFRVPIARLAAAQARLKEKTATAKDI</sequence>
<dbReference type="InterPro" id="IPR002192">
    <property type="entry name" value="PPDK_AMP/ATP-bd"/>
</dbReference>
<feature type="binding site" evidence="13">
    <location>
        <position position="817"/>
    </location>
    <ligand>
        <name>substrate</name>
    </ligand>
</feature>
<comment type="caution">
    <text evidence="19">The sequence shown here is derived from an EMBL/GenBank/DDBJ whole genome shotgun (WGS) entry which is preliminary data.</text>
</comment>
<keyword evidence="6 14" id="KW-0479">Metal-binding</keyword>
<evidence type="ECO:0000256" key="2">
    <source>
        <dbReference type="ARBA" id="ARBA00007837"/>
    </source>
</evidence>
<evidence type="ECO:0000256" key="14">
    <source>
        <dbReference type="PIRSR" id="PIRSR000853-3"/>
    </source>
</evidence>
<evidence type="ECO:0000256" key="6">
    <source>
        <dbReference type="ARBA" id="ARBA00022723"/>
    </source>
</evidence>
<evidence type="ECO:0000256" key="3">
    <source>
        <dbReference type="ARBA" id="ARBA00011994"/>
    </source>
</evidence>
<gene>
    <name evidence="19" type="ORF">E6G98_11625</name>
</gene>
<evidence type="ECO:0000259" key="16">
    <source>
        <dbReference type="Pfam" id="PF00391"/>
    </source>
</evidence>
<feature type="binding site" evidence="13">
    <location>
        <position position="816"/>
    </location>
    <ligand>
        <name>substrate</name>
    </ligand>
</feature>
<evidence type="ECO:0000256" key="13">
    <source>
        <dbReference type="PIRSR" id="PIRSR000853-2"/>
    </source>
</evidence>
<dbReference type="Pfam" id="PF01326">
    <property type="entry name" value="PPDK_N"/>
    <property type="match status" value="3"/>
</dbReference>
<keyword evidence="19" id="KW-0670">Pyruvate</keyword>
<dbReference type="PANTHER" id="PTHR22931">
    <property type="entry name" value="PHOSPHOENOLPYRUVATE DIKINASE-RELATED"/>
    <property type="match status" value="1"/>
</dbReference>
<dbReference type="InterPro" id="IPR000121">
    <property type="entry name" value="PEP_util_C"/>
</dbReference>
<evidence type="ECO:0000259" key="17">
    <source>
        <dbReference type="Pfam" id="PF01326"/>
    </source>
</evidence>
<evidence type="ECO:0000313" key="20">
    <source>
        <dbReference type="Proteomes" id="UP000315217"/>
    </source>
</evidence>
<evidence type="ECO:0000259" key="18">
    <source>
        <dbReference type="Pfam" id="PF02896"/>
    </source>
</evidence>
<dbReference type="Gene3D" id="3.30.1490.20">
    <property type="entry name" value="ATP-grasp fold, A domain"/>
    <property type="match status" value="1"/>
</dbReference>
<dbReference type="Pfam" id="PF02896">
    <property type="entry name" value="PEP-utilizers_C"/>
    <property type="match status" value="1"/>
</dbReference>
<dbReference type="EC" id="2.7.9.1" evidence="3 11"/>
<feature type="binding site" evidence="13">
    <location>
        <position position="815"/>
    </location>
    <ligand>
        <name>substrate</name>
    </ligand>
</feature>
<proteinExistence type="inferred from homology"/>
<dbReference type="Gene3D" id="3.30.470.20">
    <property type="entry name" value="ATP-grasp fold, B domain"/>
    <property type="match status" value="1"/>
</dbReference>
<keyword evidence="8 19" id="KW-0418">Kinase</keyword>
<dbReference type="SUPFAM" id="SSF51621">
    <property type="entry name" value="Phosphoenolpyruvate/pyruvate domain"/>
    <property type="match status" value="1"/>
</dbReference>
<feature type="compositionally biased region" description="Basic residues" evidence="15">
    <location>
        <begin position="1"/>
        <end position="17"/>
    </location>
</feature>
<feature type="binding site" evidence="13">
    <location>
        <position position="794"/>
    </location>
    <ligand>
        <name>substrate</name>
    </ligand>
</feature>
<feature type="binding site" evidence="13">
    <location>
        <position position="659"/>
    </location>
    <ligand>
        <name>substrate</name>
    </ligand>
</feature>
<dbReference type="GO" id="GO:0046872">
    <property type="term" value="F:metal ion binding"/>
    <property type="evidence" value="ECO:0007669"/>
    <property type="project" value="UniProtKB-UniRule"/>
</dbReference>
<name>A0A537LL13_9BACT</name>
<comment type="catalytic activity">
    <reaction evidence="11">
        <text>pyruvate + phosphate + ATP = phosphoenolpyruvate + AMP + diphosphate + H(+)</text>
        <dbReference type="Rhea" id="RHEA:10756"/>
        <dbReference type="ChEBI" id="CHEBI:15361"/>
        <dbReference type="ChEBI" id="CHEBI:15378"/>
        <dbReference type="ChEBI" id="CHEBI:30616"/>
        <dbReference type="ChEBI" id="CHEBI:33019"/>
        <dbReference type="ChEBI" id="CHEBI:43474"/>
        <dbReference type="ChEBI" id="CHEBI:58702"/>
        <dbReference type="ChEBI" id="CHEBI:456215"/>
        <dbReference type="EC" id="2.7.9.1"/>
    </reaction>
</comment>
<evidence type="ECO:0000256" key="7">
    <source>
        <dbReference type="ARBA" id="ARBA00022741"/>
    </source>
</evidence>
<accession>A0A537LL13</accession>
<dbReference type="Gene3D" id="1.10.189.10">
    <property type="entry name" value="Pyruvate Phosphate Dikinase, domain 2"/>
    <property type="match status" value="1"/>
</dbReference>
<dbReference type="PANTHER" id="PTHR22931:SF9">
    <property type="entry name" value="PYRUVATE, PHOSPHATE DIKINASE 1, CHLOROPLASTIC"/>
    <property type="match status" value="1"/>
</dbReference>
<feature type="compositionally biased region" description="Low complexity" evidence="15">
    <location>
        <begin position="21"/>
        <end position="42"/>
    </location>
</feature>
<feature type="domain" description="Pyruvate phosphate dikinase AMP/ATP-binding" evidence="17">
    <location>
        <begin position="101"/>
        <end position="334"/>
    </location>
</feature>
<dbReference type="InterPro" id="IPR010121">
    <property type="entry name" value="Pyruvate_phosphate_dikinase"/>
</dbReference>
<feature type="domain" description="Pyruvate phosphate dikinase AMP/ATP-binding" evidence="17">
    <location>
        <begin position="349"/>
        <end position="402"/>
    </location>
</feature>
<dbReference type="Gene3D" id="1.20.80.30">
    <property type="match status" value="1"/>
</dbReference>
<dbReference type="PROSITE" id="PS00370">
    <property type="entry name" value="PEP_ENZYMES_PHOS_SITE"/>
    <property type="match status" value="1"/>
</dbReference>
<reference evidence="19 20" key="1">
    <citation type="journal article" date="2019" name="Nat. Microbiol.">
        <title>Mediterranean grassland soil C-N compound turnover is dependent on rainfall and depth, and is mediated by genomically divergent microorganisms.</title>
        <authorList>
            <person name="Diamond S."/>
            <person name="Andeer P.F."/>
            <person name="Li Z."/>
            <person name="Crits-Christoph A."/>
            <person name="Burstein D."/>
            <person name="Anantharaman K."/>
            <person name="Lane K.R."/>
            <person name="Thomas B.C."/>
            <person name="Pan C."/>
            <person name="Northen T.R."/>
            <person name="Banfield J.F."/>
        </authorList>
    </citation>
    <scope>NUCLEOTIDE SEQUENCE [LARGE SCALE GENOMIC DNA]</scope>
    <source>
        <strain evidence="19">NP_1</strain>
    </source>
</reference>
<feature type="binding site" evidence="14">
    <location>
        <position position="818"/>
    </location>
    <ligand>
        <name>Mg(2+)</name>
        <dbReference type="ChEBI" id="CHEBI:18420"/>
    </ligand>
</feature>
<dbReference type="InterPro" id="IPR040442">
    <property type="entry name" value="Pyrv_kinase-like_dom_sf"/>
</dbReference>
<dbReference type="NCBIfam" id="NF004531">
    <property type="entry name" value="PRK05878.1"/>
    <property type="match status" value="1"/>
</dbReference>
<dbReference type="NCBIfam" id="TIGR01828">
    <property type="entry name" value="pyru_phos_dikin"/>
    <property type="match status" value="1"/>
</dbReference>
<feature type="binding site" evidence="14">
    <location>
        <position position="794"/>
    </location>
    <ligand>
        <name>Mg(2+)</name>
        <dbReference type="ChEBI" id="CHEBI:18420"/>
    </ligand>
</feature>
<dbReference type="AlphaFoldDB" id="A0A537LL13"/>
<evidence type="ECO:0000256" key="11">
    <source>
        <dbReference type="PIRNR" id="PIRNR000853"/>
    </source>
</evidence>
<feature type="binding site" evidence="13">
    <location>
        <position position="603"/>
    </location>
    <ligand>
        <name>substrate</name>
    </ligand>
</feature>
<organism evidence="19 20">
    <name type="scientific">Candidatus Segetimicrobium genomatis</name>
    <dbReference type="NCBI Taxonomy" id="2569760"/>
    <lineage>
        <taxon>Bacteria</taxon>
        <taxon>Bacillati</taxon>
        <taxon>Candidatus Sysuimicrobiota</taxon>
        <taxon>Candidatus Sysuimicrobiia</taxon>
        <taxon>Candidatus Sysuimicrobiales</taxon>
        <taxon>Candidatus Segetimicrobiaceae</taxon>
        <taxon>Candidatus Segetimicrobium</taxon>
    </lineage>
</organism>
<dbReference type="EMBL" id="VBAI01000183">
    <property type="protein sequence ID" value="TMJ08694.1"/>
    <property type="molecule type" value="Genomic_DNA"/>
</dbReference>
<evidence type="ECO:0000256" key="15">
    <source>
        <dbReference type="SAM" id="MobiDB-lite"/>
    </source>
</evidence>
<dbReference type="InterPro" id="IPR015813">
    <property type="entry name" value="Pyrv/PenolPyrv_kinase-like_dom"/>
</dbReference>
<comment type="cofactor">
    <cofactor evidence="1 11 14">
        <name>Mg(2+)</name>
        <dbReference type="ChEBI" id="CHEBI:18420"/>
    </cofactor>
</comment>
<evidence type="ECO:0000256" key="8">
    <source>
        <dbReference type="ARBA" id="ARBA00022777"/>
    </source>
</evidence>
<protein>
    <recommendedName>
        <fullName evidence="4 11">Pyruvate, phosphate dikinase</fullName>
        <ecNumber evidence="3 11">2.7.9.1</ecNumber>
    </recommendedName>
</protein>
<keyword evidence="9" id="KW-0067">ATP-binding</keyword>
<dbReference type="SUPFAM" id="SSF52009">
    <property type="entry name" value="Phosphohistidine domain"/>
    <property type="match status" value="1"/>
</dbReference>
<feature type="binding site" evidence="13">
    <location>
        <position position="818"/>
    </location>
    <ligand>
        <name>substrate</name>
    </ligand>
</feature>
<evidence type="ECO:0000256" key="1">
    <source>
        <dbReference type="ARBA" id="ARBA00001946"/>
    </source>
</evidence>
<evidence type="ECO:0000256" key="5">
    <source>
        <dbReference type="ARBA" id="ARBA00022679"/>
    </source>
</evidence>
<evidence type="ECO:0000256" key="4">
    <source>
        <dbReference type="ARBA" id="ARBA00020138"/>
    </source>
</evidence>
<feature type="domain" description="PEP-utilising enzyme C-terminal" evidence="18">
    <location>
        <begin position="562"/>
        <end position="919"/>
    </location>
</feature>
<feature type="domain" description="PEP-utilising enzyme mobile" evidence="16">
    <location>
        <begin position="464"/>
        <end position="545"/>
    </location>
</feature>
<dbReference type="SUPFAM" id="SSF56059">
    <property type="entry name" value="Glutathione synthetase ATP-binding domain-like"/>
    <property type="match status" value="1"/>
</dbReference>
<dbReference type="InterPro" id="IPR008279">
    <property type="entry name" value="PEP-util_enz_mobile_dom"/>
</dbReference>
<comment type="similarity">
    <text evidence="2 11">Belongs to the PEP-utilizing enzyme family.</text>
</comment>
<keyword evidence="7" id="KW-0547">Nucleotide-binding</keyword>
<evidence type="ECO:0000256" key="12">
    <source>
        <dbReference type="PIRSR" id="PIRSR000853-1"/>
    </source>
</evidence>
<keyword evidence="10 14" id="KW-0460">Magnesium</keyword>
<feature type="active site" description="Tele-phosphohistidine intermediate" evidence="12">
    <location>
        <position position="497"/>
    </location>
</feature>
<dbReference type="InterPro" id="IPR018274">
    <property type="entry name" value="PEP_util_AS"/>
</dbReference>
<evidence type="ECO:0000256" key="10">
    <source>
        <dbReference type="ARBA" id="ARBA00022842"/>
    </source>
</evidence>
<dbReference type="Gene3D" id="3.50.30.10">
    <property type="entry name" value="Phosphohistidine domain"/>
    <property type="match status" value="1"/>
</dbReference>
<dbReference type="PIRSF" id="PIRSF000853">
    <property type="entry name" value="PPDK"/>
    <property type="match status" value="1"/>
</dbReference>
<dbReference type="InterPro" id="IPR023151">
    <property type="entry name" value="PEP_util_CS"/>
</dbReference>
<dbReference type="Pfam" id="PF00391">
    <property type="entry name" value="PEP-utilizers"/>
    <property type="match status" value="1"/>
</dbReference>
<keyword evidence="5 19" id="KW-0808">Transferase</keyword>
<feature type="active site" description="Proton donor" evidence="12">
    <location>
        <position position="881"/>
    </location>
</feature>